<feature type="compositionally biased region" description="Acidic residues" evidence="1">
    <location>
        <begin position="107"/>
        <end position="124"/>
    </location>
</feature>
<sequence>MTREGQDVIALAPSTTYEKDFLRESFSKRDWSLQDSAIDKKVTLQWAKARDIEWGRVFDGTMCCNHQYLNTGLTRKADLARVLQRYAEKQPEALLARATPQSFVLDLEDSDSDSDSDGDGDGDADSGNNAKSPGVAPAEPEGGSIAPSRSFPLRVEEVVGQGEGSLGGEGQRGKSWPGGALRGLRGCLLGCCGDQVAGDQRSKCLGPSFTGFDQSTRACTVSGDTPVHFAGDWSACSAPL</sequence>
<gene>
    <name evidence="2" type="ORF">CYMTET_22345</name>
</gene>
<organism evidence="2 3">
    <name type="scientific">Cymbomonas tetramitiformis</name>
    <dbReference type="NCBI Taxonomy" id="36881"/>
    <lineage>
        <taxon>Eukaryota</taxon>
        <taxon>Viridiplantae</taxon>
        <taxon>Chlorophyta</taxon>
        <taxon>Pyramimonadophyceae</taxon>
        <taxon>Pyramimonadales</taxon>
        <taxon>Pyramimonadaceae</taxon>
        <taxon>Cymbomonas</taxon>
    </lineage>
</organism>
<dbReference type="AlphaFoldDB" id="A0AAE0G1H2"/>
<reference evidence="2 3" key="1">
    <citation type="journal article" date="2015" name="Genome Biol. Evol.">
        <title>Comparative Genomics of a Bacterivorous Green Alga Reveals Evolutionary Causalities and Consequences of Phago-Mixotrophic Mode of Nutrition.</title>
        <authorList>
            <person name="Burns J.A."/>
            <person name="Paasch A."/>
            <person name="Narechania A."/>
            <person name="Kim E."/>
        </authorList>
    </citation>
    <scope>NUCLEOTIDE SEQUENCE [LARGE SCALE GENOMIC DNA]</scope>
    <source>
        <strain evidence="2 3">PLY_AMNH</strain>
    </source>
</reference>
<evidence type="ECO:0000313" key="3">
    <source>
        <dbReference type="Proteomes" id="UP001190700"/>
    </source>
</evidence>
<keyword evidence="3" id="KW-1185">Reference proteome</keyword>
<evidence type="ECO:0000256" key="1">
    <source>
        <dbReference type="SAM" id="MobiDB-lite"/>
    </source>
</evidence>
<comment type="caution">
    <text evidence="2">The sequence shown here is derived from an EMBL/GenBank/DDBJ whole genome shotgun (WGS) entry which is preliminary data.</text>
</comment>
<protein>
    <submittedName>
        <fullName evidence="2">Uncharacterized protein</fullName>
    </submittedName>
</protein>
<proteinExistence type="predicted"/>
<evidence type="ECO:0000313" key="2">
    <source>
        <dbReference type="EMBL" id="KAK3269196.1"/>
    </source>
</evidence>
<feature type="region of interest" description="Disordered" evidence="1">
    <location>
        <begin position="107"/>
        <end position="150"/>
    </location>
</feature>
<dbReference type="Proteomes" id="UP001190700">
    <property type="component" value="Unassembled WGS sequence"/>
</dbReference>
<accession>A0AAE0G1H2</accession>
<name>A0AAE0G1H2_9CHLO</name>
<dbReference type="EMBL" id="LGRX02011147">
    <property type="protein sequence ID" value="KAK3269196.1"/>
    <property type="molecule type" value="Genomic_DNA"/>
</dbReference>